<dbReference type="EMBL" id="LR796235">
    <property type="protein sequence ID" value="CAB4129574.1"/>
    <property type="molecule type" value="Genomic_DNA"/>
</dbReference>
<organism evidence="1">
    <name type="scientific">uncultured Caudovirales phage</name>
    <dbReference type="NCBI Taxonomy" id="2100421"/>
    <lineage>
        <taxon>Viruses</taxon>
        <taxon>Duplodnaviria</taxon>
        <taxon>Heunggongvirae</taxon>
        <taxon>Uroviricota</taxon>
        <taxon>Caudoviricetes</taxon>
        <taxon>Peduoviridae</taxon>
        <taxon>Maltschvirus</taxon>
        <taxon>Maltschvirus maltsch</taxon>
    </lineage>
</organism>
<evidence type="ECO:0000313" key="1">
    <source>
        <dbReference type="EMBL" id="CAB4129574.1"/>
    </source>
</evidence>
<reference evidence="1" key="1">
    <citation type="submission" date="2020-04" db="EMBL/GenBank/DDBJ databases">
        <authorList>
            <person name="Chiriac C."/>
            <person name="Salcher M."/>
            <person name="Ghai R."/>
            <person name="Kavagutti S V."/>
        </authorList>
    </citation>
    <scope>NUCLEOTIDE SEQUENCE</scope>
</reference>
<protein>
    <submittedName>
        <fullName evidence="1">Uncharacterized protein</fullName>
    </submittedName>
</protein>
<accession>A0A6J5L590</accession>
<gene>
    <name evidence="1" type="ORF">UFOVP117_30</name>
</gene>
<sequence length="171" mass="19781">MSNRIVPITRLGKFFGGEDYNLDISMGREWLEGDMNFTLILYKVDKKKTNVDDVYGEAQVDGIKFLPPVEFKAYLQIVAPENKFLGTSKINQMEPGNARISVYQKHLDELDIDIEYGDYIGYYETETQVRYYVVNNDGRVVSDNKHTYGGYKPFYRTINASPVMENEFRGL</sequence>
<proteinExistence type="predicted"/>
<name>A0A6J5L590_9CAUD</name>